<dbReference type="RefSeq" id="WP_188382709.1">
    <property type="nucleotide sequence ID" value="NZ_BMEY01000001.1"/>
</dbReference>
<sequence length="371" mass="43362">MQTTKGTMEALGLSIPFTLNQKNNDNEKLVIVLPDKEYSTQAPVLFYARRVFWEDNFDVLDFRYAFQELDEDILPVAVNEMIISFLQEHHYTTIHFVSMGLGSKVAAYFLKHQVYPGVHAVWFSPHITDEKVLQVLLNRQNKGLIFFGDDGELVLEEVQVLEEKEHLTVGYASGNDYLDSYWVETSLDVLQSIMKTMQQFIKHGKVELIEDKSEIKVYLTLYGDDFPLEEVTEKLGIEPTRTCKKGDEMVPPHGTYKPAIKRYYPDTSWELDSGYIESTDVEVEFDKLVDKLRSKIFIINELREKYNLKSYIQVVPQLYNGDTPILTVNKKLINFAYRIQAEFIDYDMYIYPFDNTVRFERDGFYFKGRKL</sequence>
<comment type="caution">
    <text evidence="1">The sequence shown here is derived from an EMBL/GenBank/DDBJ whole genome shotgun (WGS) entry which is preliminary data.</text>
</comment>
<proteinExistence type="predicted"/>
<dbReference type="InterPro" id="IPR025459">
    <property type="entry name" value="DUF4279"/>
</dbReference>
<dbReference type="Proteomes" id="UP000613512">
    <property type="component" value="Unassembled WGS sequence"/>
</dbReference>
<dbReference type="Pfam" id="PF14106">
    <property type="entry name" value="DUF4279"/>
    <property type="match status" value="1"/>
</dbReference>
<organism evidence="1 2">
    <name type="scientific">Ornithinibacillus halotolerans</name>
    <dbReference type="NCBI Taxonomy" id="1274357"/>
    <lineage>
        <taxon>Bacteria</taxon>
        <taxon>Bacillati</taxon>
        <taxon>Bacillota</taxon>
        <taxon>Bacilli</taxon>
        <taxon>Bacillales</taxon>
        <taxon>Bacillaceae</taxon>
        <taxon>Ornithinibacillus</taxon>
    </lineage>
</organism>
<keyword evidence="2" id="KW-1185">Reference proteome</keyword>
<reference evidence="1" key="1">
    <citation type="journal article" date="2014" name="Int. J. Syst. Evol. Microbiol.">
        <title>Complete genome sequence of Corynebacterium casei LMG S-19264T (=DSM 44701T), isolated from a smear-ripened cheese.</title>
        <authorList>
            <consortium name="US DOE Joint Genome Institute (JGI-PGF)"/>
            <person name="Walter F."/>
            <person name="Albersmeier A."/>
            <person name="Kalinowski J."/>
            <person name="Ruckert C."/>
        </authorList>
    </citation>
    <scope>NUCLEOTIDE SEQUENCE</scope>
    <source>
        <strain evidence="1">CGMCC 1.12408</strain>
    </source>
</reference>
<dbReference type="AlphaFoldDB" id="A0A916RL80"/>
<name>A0A916RL80_9BACI</name>
<evidence type="ECO:0000313" key="2">
    <source>
        <dbReference type="Proteomes" id="UP000613512"/>
    </source>
</evidence>
<dbReference type="EMBL" id="BMEY01000001">
    <property type="protein sequence ID" value="GGA60681.1"/>
    <property type="molecule type" value="Genomic_DNA"/>
</dbReference>
<gene>
    <name evidence="1" type="ORF">GCM10008025_00900</name>
</gene>
<evidence type="ECO:0000313" key="1">
    <source>
        <dbReference type="EMBL" id="GGA60681.1"/>
    </source>
</evidence>
<accession>A0A916RL80</accession>
<protein>
    <submittedName>
        <fullName evidence="1">Uncharacterized protein</fullName>
    </submittedName>
</protein>
<reference evidence="1" key="2">
    <citation type="submission" date="2020-09" db="EMBL/GenBank/DDBJ databases">
        <authorList>
            <person name="Sun Q."/>
            <person name="Zhou Y."/>
        </authorList>
    </citation>
    <scope>NUCLEOTIDE SEQUENCE</scope>
    <source>
        <strain evidence="1">CGMCC 1.12408</strain>
    </source>
</reference>